<gene>
    <name evidence="1" type="ORF">EBB54_30050</name>
</gene>
<keyword evidence="2" id="KW-1185">Reference proteome</keyword>
<comment type="caution">
    <text evidence="1">The sequence shown here is derived from an EMBL/GenBank/DDBJ whole genome shotgun (WGS) entry which is preliminary data.</text>
</comment>
<accession>A0A3R8JTC1</accession>
<dbReference type="Proteomes" id="UP000274920">
    <property type="component" value="Unassembled WGS sequence"/>
</dbReference>
<sequence length="175" mass="19691">MQKDNRQAPFVNIGSSLLLVIFLVLCLVTFATLSLSSARSDYSFSSRGASRRTEYYQASNIAEDVLAQVDAILYKAEERAVSAADSSRDWQKELDFTQIEGTEFTEIGLEILFDAEDSSLSFQVPVNEKQALEVRLALTWESTDGYYQIEQWQLVNTAARETGQTLQLLPMPETE</sequence>
<evidence type="ECO:0000313" key="1">
    <source>
        <dbReference type="EMBL" id="RRK35100.1"/>
    </source>
</evidence>
<dbReference type="AlphaFoldDB" id="A0A3R8JTC1"/>
<dbReference type="RefSeq" id="WP_125130490.1">
    <property type="nucleotide sequence ID" value="NZ_RHJS01000002.1"/>
</dbReference>
<protein>
    <recommendedName>
        <fullName evidence="3">S4A5 electrogenic sodium bicarbonate cotransporter 4</fullName>
    </recommendedName>
</protein>
<evidence type="ECO:0000313" key="2">
    <source>
        <dbReference type="Proteomes" id="UP000274920"/>
    </source>
</evidence>
<reference evidence="1" key="1">
    <citation type="submission" date="2018-10" db="EMBL/GenBank/DDBJ databases">
        <title>Schaedlerella arabinophila gen. nov. sp. nov., isolated from the mouse intestinal tract and comparative analysis with the genome of the closely related altered Schaedler flora strain ASF502.</title>
        <authorList>
            <person name="Miyake S."/>
            <person name="Soh M."/>
            <person name="Seedorf H."/>
        </authorList>
    </citation>
    <scope>NUCLEOTIDE SEQUENCE [LARGE SCALE GENOMIC DNA]</scope>
    <source>
        <strain evidence="1">DSM 106076</strain>
    </source>
</reference>
<evidence type="ECO:0008006" key="3">
    <source>
        <dbReference type="Google" id="ProtNLM"/>
    </source>
</evidence>
<organism evidence="1 2">
    <name type="scientific">Schaedlerella arabinosiphila</name>
    <dbReference type="NCBI Taxonomy" id="2044587"/>
    <lineage>
        <taxon>Bacteria</taxon>
        <taxon>Bacillati</taxon>
        <taxon>Bacillota</taxon>
        <taxon>Clostridia</taxon>
        <taxon>Lachnospirales</taxon>
        <taxon>Lachnospiraceae</taxon>
        <taxon>Schaedlerella</taxon>
    </lineage>
</organism>
<dbReference type="EMBL" id="RHJS01000002">
    <property type="protein sequence ID" value="RRK35100.1"/>
    <property type="molecule type" value="Genomic_DNA"/>
</dbReference>
<name>A0A3R8JTC1_9FIRM</name>
<proteinExistence type="predicted"/>